<evidence type="ECO:0000256" key="1">
    <source>
        <dbReference type="SAM" id="Phobius"/>
    </source>
</evidence>
<dbReference type="AlphaFoldDB" id="A0A9P0IQ80"/>
<evidence type="ECO:0000313" key="3">
    <source>
        <dbReference type="Proteomes" id="UP001154329"/>
    </source>
</evidence>
<keyword evidence="1" id="KW-0812">Transmembrane</keyword>
<name>A0A9P0IQ80_APHGO</name>
<keyword evidence="1" id="KW-0472">Membrane</keyword>
<sequence>MSEIIIFYSSLLLLYCLKYSILKYVAVHDMTREVVARTKTPFTRCIYGQEIRERFRNRTRAGKTKKKPFRTRCSTFAYKYRYNYKRRNTDNYLKYCKRSDLYRQSTSFIHIVPIFILNTFSLHSLITNY</sequence>
<feature type="transmembrane region" description="Helical" evidence="1">
    <location>
        <begin position="6"/>
        <end position="27"/>
    </location>
</feature>
<reference evidence="2" key="1">
    <citation type="submission" date="2022-02" db="EMBL/GenBank/DDBJ databases">
        <authorList>
            <person name="King R."/>
        </authorList>
    </citation>
    <scope>NUCLEOTIDE SEQUENCE</scope>
</reference>
<proteinExistence type="predicted"/>
<keyword evidence="3" id="KW-1185">Reference proteome</keyword>
<dbReference type="EMBL" id="OU899034">
    <property type="protein sequence ID" value="CAH1711472.1"/>
    <property type="molecule type" value="Genomic_DNA"/>
</dbReference>
<accession>A0A9P0IQ80</accession>
<feature type="transmembrane region" description="Helical" evidence="1">
    <location>
        <begin position="107"/>
        <end position="126"/>
    </location>
</feature>
<evidence type="ECO:0000313" key="2">
    <source>
        <dbReference type="EMBL" id="CAH1711472.1"/>
    </source>
</evidence>
<dbReference type="Proteomes" id="UP001154329">
    <property type="component" value="Chromosome 1"/>
</dbReference>
<organism evidence="2 3">
    <name type="scientific">Aphis gossypii</name>
    <name type="common">Cotton aphid</name>
    <dbReference type="NCBI Taxonomy" id="80765"/>
    <lineage>
        <taxon>Eukaryota</taxon>
        <taxon>Metazoa</taxon>
        <taxon>Ecdysozoa</taxon>
        <taxon>Arthropoda</taxon>
        <taxon>Hexapoda</taxon>
        <taxon>Insecta</taxon>
        <taxon>Pterygota</taxon>
        <taxon>Neoptera</taxon>
        <taxon>Paraneoptera</taxon>
        <taxon>Hemiptera</taxon>
        <taxon>Sternorrhyncha</taxon>
        <taxon>Aphidomorpha</taxon>
        <taxon>Aphidoidea</taxon>
        <taxon>Aphididae</taxon>
        <taxon>Aphidini</taxon>
        <taxon>Aphis</taxon>
        <taxon>Aphis</taxon>
    </lineage>
</organism>
<protein>
    <submittedName>
        <fullName evidence="2">Uncharacterized protein</fullName>
    </submittedName>
</protein>
<keyword evidence="1" id="KW-1133">Transmembrane helix</keyword>
<gene>
    <name evidence="2" type="ORF">APHIGO_LOCUS1608</name>
</gene>
<reference evidence="2" key="2">
    <citation type="submission" date="2022-10" db="EMBL/GenBank/DDBJ databases">
        <authorList>
            <consortium name="ENA_rothamsted_submissions"/>
            <consortium name="culmorum"/>
            <person name="King R."/>
        </authorList>
    </citation>
    <scope>NUCLEOTIDE SEQUENCE</scope>
</reference>